<sequence length="319" mass="35622">METAALIPAQHRDWVDRLRQGGPSPLSLHSAPNSWAFPSCHLFSLRGPNYLTTKAKIPASDCLLHPLAFDLLQGPSHISHIMNHPHSRVRAALDIALRDTAPYHQPFVWAFNVQLGNNNHHSLVLYFVSFSSPPQGSLMQRFLDGDDAFRNARLKLLTRFPEAPWLVQVAIGERWPVCMVGKIMKCTYMREKHYMEVDVDVGSSMLIRTAIRLTFGLFPLVTADIAFVLEGNDPDELPEKILGAMRLVKGEPSSAPYMDMDIGEETASESEVVGHKSASIKSKFMKLSRSSEKEKDPCAGFKWKRNASRDEEGKGAGVE</sequence>
<accession>A0A9D4ZJX3</accession>
<dbReference type="PANTHER" id="PTHR12136">
    <property type="entry name" value="ENHANCED DISEASE RESISTANCE-RELATED"/>
    <property type="match status" value="1"/>
</dbReference>
<proteinExistence type="predicted"/>
<keyword evidence="4" id="KW-1185">Reference proteome</keyword>
<organism evidence="3 4">
    <name type="scientific">Adiantum capillus-veneris</name>
    <name type="common">Maidenhair fern</name>
    <dbReference type="NCBI Taxonomy" id="13818"/>
    <lineage>
        <taxon>Eukaryota</taxon>
        <taxon>Viridiplantae</taxon>
        <taxon>Streptophyta</taxon>
        <taxon>Embryophyta</taxon>
        <taxon>Tracheophyta</taxon>
        <taxon>Polypodiopsida</taxon>
        <taxon>Polypodiidae</taxon>
        <taxon>Polypodiales</taxon>
        <taxon>Pteridineae</taxon>
        <taxon>Pteridaceae</taxon>
        <taxon>Vittarioideae</taxon>
        <taxon>Adiantum</taxon>
    </lineage>
</organism>
<dbReference type="PANTHER" id="PTHR12136:SF101">
    <property type="entry name" value="ENHANCED DISEASE RESISTANCE-LIKE PROTEIN (DUF1336)"/>
    <property type="match status" value="1"/>
</dbReference>
<dbReference type="Proteomes" id="UP000886520">
    <property type="component" value="Chromosome 9"/>
</dbReference>
<dbReference type="EMBL" id="JABFUD020000009">
    <property type="protein sequence ID" value="KAI5075821.1"/>
    <property type="molecule type" value="Genomic_DNA"/>
</dbReference>
<dbReference type="Pfam" id="PF07059">
    <property type="entry name" value="EDR2_C"/>
    <property type="match status" value="1"/>
</dbReference>
<evidence type="ECO:0000313" key="3">
    <source>
        <dbReference type="EMBL" id="KAI5075821.1"/>
    </source>
</evidence>
<feature type="domain" description="Protein ENHANCED DISEASE RESISTANCE 2 C-terminal" evidence="2">
    <location>
        <begin position="35"/>
        <end position="248"/>
    </location>
</feature>
<feature type="region of interest" description="Disordered" evidence="1">
    <location>
        <begin position="286"/>
        <end position="319"/>
    </location>
</feature>
<evidence type="ECO:0000259" key="2">
    <source>
        <dbReference type="Pfam" id="PF07059"/>
    </source>
</evidence>
<name>A0A9D4ZJX3_ADICA</name>
<gene>
    <name evidence="3" type="ORF">GOP47_0009897</name>
</gene>
<reference evidence="3" key="1">
    <citation type="submission" date="2021-01" db="EMBL/GenBank/DDBJ databases">
        <title>Adiantum capillus-veneris genome.</title>
        <authorList>
            <person name="Fang Y."/>
            <person name="Liao Q."/>
        </authorList>
    </citation>
    <scope>NUCLEOTIDE SEQUENCE</scope>
    <source>
        <strain evidence="3">H3</strain>
        <tissue evidence="3">Leaf</tissue>
    </source>
</reference>
<evidence type="ECO:0000313" key="4">
    <source>
        <dbReference type="Proteomes" id="UP000886520"/>
    </source>
</evidence>
<feature type="compositionally biased region" description="Basic and acidic residues" evidence="1">
    <location>
        <begin position="307"/>
        <end position="319"/>
    </location>
</feature>
<dbReference type="AlphaFoldDB" id="A0A9D4ZJX3"/>
<dbReference type="InterPro" id="IPR045096">
    <property type="entry name" value="EDR2-like"/>
</dbReference>
<comment type="caution">
    <text evidence="3">The sequence shown here is derived from an EMBL/GenBank/DDBJ whole genome shotgun (WGS) entry which is preliminary data.</text>
</comment>
<dbReference type="InterPro" id="IPR009769">
    <property type="entry name" value="EDR2_C"/>
</dbReference>
<dbReference type="OrthoDB" id="9970435at2759"/>
<protein>
    <recommendedName>
        <fullName evidence="2">Protein ENHANCED DISEASE RESISTANCE 2 C-terminal domain-containing protein</fullName>
    </recommendedName>
</protein>
<evidence type="ECO:0000256" key="1">
    <source>
        <dbReference type="SAM" id="MobiDB-lite"/>
    </source>
</evidence>